<accession>A0A9Q0M3U5</accession>
<evidence type="ECO:0000313" key="1">
    <source>
        <dbReference type="EMBL" id="KAJ6216992.1"/>
    </source>
</evidence>
<sequence length="54" mass="6097">MCIVTTNITTTNITTNTTDREASYQLITERHESSIEPIVIKQNMDNNCRSPPIS</sequence>
<protein>
    <submittedName>
        <fullName evidence="1">Uncharacterized protein</fullName>
    </submittedName>
</protein>
<keyword evidence="2" id="KW-1185">Reference proteome</keyword>
<dbReference type="AlphaFoldDB" id="A0A9Q0M3U5"/>
<evidence type="ECO:0000313" key="2">
    <source>
        <dbReference type="Proteomes" id="UP001142055"/>
    </source>
</evidence>
<name>A0A9Q0M3U5_BLOTA</name>
<comment type="caution">
    <text evidence="1">The sequence shown here is derived from an EMBL/GenBank/DDBJ whole genome shotgun (WGS) entry which is preliminary data.</text>
</comment>
<reference evidence="1" key="1">
    <citation type="submission" date="2022-12" db="EMBL/GenBank/DDBJ databases">
        <title>Genome assemblies of Blomia tropicalis.</title>
        <authorList>
            <person name="Cui Y."/>
        </authorList>
    </citation>
    <scope>NUCLEOTIDE SEQUENCE</scope>
    <source>
        <tissue evidence="1">Adult mites</tissue>
    </source>
</reference>
<dbReference type="EMBL" id="JAPWDV010000003">
    <property type="protein sequence ID" value="KAJ6216992.1"/>
    <property type="molecule type" value="Genomic_DNA"/>
</dbReference>
<dbReference type="Proteomes" id="UP001142055">
    <property type="component" value="Chromosome 3"/>
</dbReference>
<proteinExistence type="predicted"/>
<organism evidence="1 2">
    <name type="scientific">Blomia tropicalis</name>
    <name type="common">Mite</name>
    <dbReference type="NCBI Taxonomy" id="40697"/>
    <lineage>
        <taxon>Eukaryota</taxon>
        <taxon>Metazoa</taxon>
        <taxon>Ecdysozoa</taxon>
        <taxon>Arthropoda</taxon>
        <taxon>Chelicerata</taxon>
        <taxon>Arachnida</taxon>
        <taxon>Acari</taxon>
        <taxon>Acariformes</taxon>
        <taxon>Sarcoptiformes</taxon>
        <taxon>Astigmata</taxon>
        <taxon>Glycyphagoidea</taxon>
        <taxon>Echimyopodidae</taxon>
        <taxon>Blomia</taxon>
    </lineage>
</organism>
<gene>
    <name evidence="1" type="ORF">RDWZM_008149</name>
</gene>
<feature type="non-terminal residue" evidence="1">
    <location>
        <position position="54"/>
    </location>
</feature>